<keyword evidence="2" id="KW-0175">Coiled coil</keyword>
<dbReference type="GO" id="GO:0043023">
    <property type="term" value="F:ribosomal large subunit binding"/>
    <property type="evidence" value="ECO:0007669"/>
    <property type="project" value="TreeGrafter"/>
</dbReference>
<evidence type="ECO:0000313" key="3">
    <source>
        <dbReference type="EMBL" id="CAE0154147.1"/>
    </source>
</evidence>
<dbReference type="SUPFAM" id="SSF81301">
    <property type="entry name" value="Nucleotidyltransferase"/>
    <property type="match status" value="1"/>
</dbReference>
<accession>A0A7S3FKX3</accession>
<comment type="similarity">
    <text evidence="1">Belongs to the Iojap/RsfS family.</text>
</comment>
<dbReference type="HAMAP" id="MF_01477">
    <property type="entry name" value="Iojap_RsfS"/>
    <property type="match status" value="1"/>
</dbReference>
<dbReference type="PANTHER" id="PTHR21043:SF2">
    <property type="entry name" value="PROTEIN IOJAP, CHLOROPLASTIC"/>
    <property type="match status" value="1"/>
</dbReference>
<dbReference type="PANTHER" id="PTHR21043">
    <property type="entry name" value="IOJAP SUPERFAMILY ORTHOLOG"/>
    <property type="match status" value="1"/>
</dbReference>
<reference evidence="3" key="1">
    <citation type="submission" date="2021-01" db="EMBL/GenBank/DDBJ databases">
        <authorList>
            <person name="Corre E."/>
            <person name="Pelletier E."/>
            <person name="Niang G."/>
            <person name="Scheremetjew M."/>
            <person name="Finn R."/>
            <person name="Kale V."/>
            <person name="Holt S."/>
            <person name="Cochrane G."/>
            <person name="Meng A."/>
            <person name="Brown T."/>
            <person name="Cohen L."/>
        </authorList>
    </citation>
    <scope>NUCLEOTIDE SEQUENCE</scope>
    <source>
        <strain evidence="3">RCC927</strain>
    </source>
</reference>
<dbReference type="GO" id="GO:0090071">
    <property type="term" value="P:negative regulation of ribosome biogenesis"/>
    <property type="evidence" value="ECO:0007669"/>
    <property type="project" value="TreeGrafter"/>
</dbReference>
<dbReference type="EMBL" id="HBHY01022640">
    <property type="protein sequence ID" value="CAE0154147.1"/>
    <property type="molecule type" value="Transcribed_RNA"/>
</dbReference>
<evidence type="ECO:0000256" key="2">
    <source>
        <dbReference type="SAM" id="Coils"/>
    </source>
</evidence>
<proteinExistence type="inferred from homology"/>
<gene>
    <name evidence="3" type="ORF">PSIN1315_LOCUS14533</name>
</gene>
<dbReference type="Gene3D" id="3.30.460.10">
    <property type="entry name" value="Beta Polymerase, domain 2"/>
    <property type="match status" value="1"/>
</dbReference>
<dbReference type="InterPro" id="IPR043519">
    <property type="entry name" value="NT_sf"/>
</dbReference>
<name>A0A7S3FKX3_9VIRI</name>
<organism evidence="3">
    <name type="scientific">Prasinoderma singulare</name>
    <dbReference type="NCBI Taxonomy" id="676789"/>
    <lineage>
        <taxon>Eukaryota</taxon>
        <taxon>Viridiplantae</taxon>
        <taxon>Prasinodermophyta</taxon>
        <taxon>Prasinodermophyceae</taxon>
        <taxon>Prasinodermales</taxon>
        <taxon>Prasinodermaceae</taxon>
        <taxon>Prasinoderma</taxon>
    </lineage>
</organism>
<evidence type="ECO:0008006" key="4">
    <source>
        <dbReference type="Google" id="ProtNLM"/>
    </source>
</evidence>
<feature type="coiled-coil region" evidence="2">
    <location>
        <begin position="209"/>
        <end position="238"/>
    </location>
</feature>
<dbReference type="NCBIfam" id="TIGR00090">
    <property type="entry name" value="rsfS_iojap_ybeB"/>
    <property type="match status" value="1"/>
</dbReference>
<dbReference type="GO" id="GO:0017148">
    <property type="term" value="P:negative regulation of translation"/>
    <property type="evidence" value="ECO:0007669"/>
    <property type="project" value="TreeGrafter"/>
</dbReference>
<protein>
    <recommendedName>
        <fullName evidence="4">Ribosomal silencing factor RsfS</fullName>
    </recommendedName>
</protein>
<dbReference type="Pfam" id="PF02410">
    <property type="entry name" value="RsfS"/>
    <property type="match status" value="1"/>
</dbReference>
<dbReference type="InterPro" id="IPR004394">
    <property type="entry name" value="Iojap/RsfS/C7orf30"/>
</dbReference>
<dbReference type="AlphaFoldDB" id="A0A7S3FKX3"/>
<sequence length="377" mass="42309">MPAWYTEEMRAEDEKLILQQLAEGQAEKRKAQEERNEFRRQFGDVVGGAGSEDKALDELDLTSGDVADLVERDDETGTLIFKAPDMRSQLRKKVRQIEAESPLVDVRFPQDQLYEREERFQERNATSPISGAPKTAAEKMADEARRVGLIGDSRPGKKKGTAVVDQEAEKYLHMWGMDLDHLDAYDNSELEALTAGVLKAARADNVPLSEEELAELERLEADAELAAEEEANMALEAENAAPGTVIEEDAYEVAAREAREVALEFAKICDDTKARDLEVINVGEEVYWCNYWVVLSVTSRPQMNAVAERCRKRGIELGRTLEGGRGETRQNAWTLLDFGDVVVHVFTPAAREYYDIEGRYPEAKRVPLPFLDPLASV</sequence>
<evidence type="ECO:0000256" key="1">
    <source>
        <dbReference type="ARBA" id="ARBA00010574"/>
    </source>
</evidence>